<evidence type="ECO:0000313" key="3">
    <source>
        <dbReference type="Proteomes" id="UP001055115"/>
    </source>
</evidence>
<dbReference type="InterPro" id="IPR032704">
    <property type="entry name" value="Cms1"/>
</dbReference>
<protein>
    <submittedName>
        <fullName evidence="2">Protein CMS1</fullName>
    </submittedName>
</protein>
<comment type="caution">
    <text evidence="2">The sequence shown here is derived from an EMBL/GenBank/DDBJ whole genome shotgun (WGS) entry which is preliminary data.</text>
</comment>
<dbReference type="InterPro" id="IPR027417">
    <property type="entry name" value="P-loop_NTPase"/>
</dbReference>
<gene>
    <name evidence="2" type="ORF">ColSpa_06202</name>
</gene>
<reference evidence="2 3" key="1">
    <citation type="submission" date="2022-03" db="EMBL/GenBank/DDBJ databases">
        <title>Genome data of Colletotrichum spp.</title>
        <authorList>
            <person name="Utami Y.D."/>
            <person name="Hiruma K."/>
        </authorList>
    </citation>
    <scope>NUCLEOTIDE SEQUENCE [LARGE SCALE GENOMIC DNA]</scope>
    <source>
        <strain evidence="2 3">MAFF 239500</strain>
    </source>
</reference>
<dbReference type="Pfam" id="PF14617">
    <property type="entry name" value="CMS1"/>
    <property type="match status" value="1"/>
</dbReference>
<dbReference type="GO" id="GO:0030686">
    <property type="term" value="C:90S preribosome"/>
    <property type="evidence" value="ECO:0007669"/>
    <property type="project" value="TreeGrafter"/>
</dbReference>
<dbReference type="PANTHER" id="PTHR24030:SF0">
    <property type="entry name" value="PROTEIN CMSS1"/>
    <property type="match status" value="1"/>
</dbReference>
<dbReference type="GO" id="GO:0005634">
    <property type="term" value="C:nucleus"/>
    <property type="evidence" value="ECO:0007669"/>
    <property type="project" value="TreeGrafter"/>
</dbReference>
<keyword evidence="3" id="KW-1185">Reference proteome</keyword>
<dbReference type="SUPFAM" id="SSF52540">
    <property type="entry name" value="P-loop containing nucleoside triphosphate hydrolases"/>
    <property type="match status" value="1"/>
</dbReference>
<dbReference type="EMBL" id="BQXU01000014">
    <property type="protein sequence ID" value="GKT46021.1"/>
    <property type="molecule type" value="Genomic_DNA"/>
</dbReference>
<dbReference type="GeneID" id="73327004"/>
<dbReference type="AlphaFoldDB" id="A0AA37LCV4"/>
<name>A0AA37LCV4_9PEZI</name>
<organism evidence="2 3">
    <name type="scientific">Colletotrichum spaethianum</name>
    <dbReference type="NCBI Taxonomy" id="700344"/>
    <lineage>
        <taxon>Eukaryota</taxon>
        <taxon>Fungi</taxon>
        <taxon>Dikarya</taxon>
        <taxon>Ascomycota</taxon>
        <taxon>Pezizomycotina</taxon>
        <taxon>Sordariomycetes</taxon>
        <taxon>Hypocreomycetidae</taxon>
        <taxon>Glomerellales</taxon>
        <taxon>Glomerellaceae</taxon>
        <taxon>Colletotrichum</taxon>
        <taxon>Colletotrichum spaethianum species complex</taxon>
    </lineage>
</organism>
<dbReference type="Proteomes" id="UP001055115">
    <property type="component" value="Unassembled WGS sequence"/>
</dbReference>
<evidence type="ECO:0000313" key="2">
    <source>
        <dbReference type="EMBL" id="GKT46021.1"/>
    </source>
</evidence>
<accession>A0AA37LCV4</accession>
<proteinExistence type="predicted"/>
<evidence type="ECO:0000256" key="1">
    <source>
        <dbReference type="SAM" id="MobiDB-lite"/>
    </source>
</evidence>
<dbReference type="Gene3D" id="3.40.50.300">
    <property type="entry name" value="P-loop containing nucleotide triphosphate hydrolases"/>
    <property type="match status" value="1"/>
</dbReference>
<feature type="region of interest" description="Disordered" evidence="1">
    <location>
        <begin position="1"/>
        <end position="25"/>
    </location>
</feature>
<sequence>MSNPKKRAAPSQDAEGQKKKKKKSAYHVDETLLNGELGINEAFAVMDNQLLADYTAQKIARFGTDLSPVELSDLSISDDVGTLLQAVANQQTTANSIKDTTSWTEPRALEKLPEFLEKFAEKPERLGTAPEKKGAPHTIIVAGAGLRAADIVRAVRKFQSKKSTVSKLFAKHMKVDEQVKFLQNTRTGIAVGTPARLMELADNGALSLEKLQRIVVDASHIDQKKRGVMDMKDTMLPLARWLTRQEFKERYVDDKKHLDLLFY</sequence>
<dbReference type="PANTHER" id="PTHR24030">
    <property type="entry name" value="PROTEIN CMSS1"/>
    <property type="match status" value="1"/>
</dbReference>
<dbReference type="RefSeq" id="XP_049128371.1">
    <property type="nucleotide sequence ID" value="XM_049272414.1"/>
</dbReference>